<accession>A0A6J5N7F4</accession>
<sequence>MPNLHHFYHVYADGDWKMCLPNHVRALKQYGLYDQLTSFNIGFVGKVENIQEILDYLDQNDFKYNIVAASPTGFEQETLDPLWELAQTMENDYILYAHTKGSAFHAPINEVWRDGMTRKLVVEWENCINILNTDHSTVGCHFYRINPENPNPFWGGNFWWVTSEHVKALKKTSREHRHCAEAWIGSIHTQPVFKPFDVFPVVIGTQTEPY</sequence>
<reference evidence="1" key="1">
    <citation type="submission" date="2020-04" db="EMBL/GenBank/DDBJ databases">
        <authorList>
            <person name="Chiriac C."/>
            <person name="Salcher M."/>
            <person name="Ghai R."/>
            <person name="Kavagutti S V."/>
        </authorList>
    </citation>
    <scope>NUCLEOTIDE SEQUENCE</scope>
</reference>
<protein>
    <submittedName>
        <fullName evidence="1">Uncharacterized protein</fullName>
    </submittedName>
</protein>
<name>A0A6J5N7F4_9CAUD</name>
<gene>
    <name evidence="1" type="ORF">UFOVP629_103</name>
</gene>
<evidence type="ECO:0000313" key="1">
    <source>
        <dbReference type="EMBL" id="CAB4154372.1"/>
    </source>
</evidence>
<dbReference type="EMBL" id="LR796612">
    <property type="protein sequence ID" value="CAB4154372.1"/>
    <property type="molecule type" value="Genomic_DNA"/>
</dbReference>
<proteinExistence type="predicted"/>
<organism evidence="1">
    <name type="scientific">uncultured Caudovirales phage</name>
    <dbReference type="NCBI Taxonomy" id="2100421"/>
    <lineage>
        <taxon>Viruses</taxon>
        <taxon>Duplodnaviria</taxon>
        <taxon>Heunggongvirae</taxon>
        <taxon>Uroviricota</taxon>
        <taxon>Caudoviricetes</taxon>
        <taxon>Peduoviridae</taxon>
        <taxon>Maltschvirus</taxon>
        <taxon>Maltschvirus maltsch</taxon>
    </lineage>
</organism>